<keyword evidence="1" id="KW-0678">Repressor</keyword>
<dbReference type="SUPFAM" id="SSF46955">
    <property type="entry name" value="Putative DNA-binding domain"/>
    <property type="match status" value="1"/>
</dbReference>
<dbReference type="RefSeq" id="WP_125002243.1">
    <property type="nucleotide sequence ID" value="NZ_BHYK01000013.1"/>
</dbReference>
<dbReference type="PANTHER" id="PTHR30204:SF69">
    <property type="entry name" value="MERR-FAMILY TRANSCRIPTIONAL REGULATOR"/>
    <property type="match status" value="1"/>
</dbReference>
<gene>
    <name evidence="7" type="ORF">Ctaglu_25370</name>
</gene>
<reference evidence="7 8" key="1">
    <citation type="submission" date="2018-11" db="EMBL/GenBank/DDBJ databases">
        <title>Genome sequencing and assembly of Clostridium tagluense strain A121.</title>
        <authorList>
            <person name="Murakami T."/>
            <person name="Segawa T."/>
            <person name="Shcherbakova V.A."/>
            <person name="Mori H."/>
            <person name="Yoshimura Y."/>
        </authorList>
    </citation>
    <scope>NUCLEOTIDE SEQUENCE [LARGE SCALE GENOMIC DNA]</scope>
    <source>
        <strain evidence="7 8">A121</strain>
    </source>
</reference>
<evidence type="ECO:0000256" key="1">
    <source>
        <dbReference type="ARBA" id="ARBA00022491"/>
    </source>
</evidence>
<dbReference type="SUPFAM" id="SSF55136">
    <property type="entry name" value="Probable bacterial effector-binding domain"/>
    <property type="match status" value="1"/>
</dbReference>
<evidence type="ECO:0000313" key="8">
    <source>
        <dbReference type="Proteomes" id="UP000287872"/>
    </source>
</evidence>
<dbReference type="Proteomes" id="UP000287872">
    <property type="component" value="Unassembled WGS sequence"/>
</dbReference>
<keyword evidence="5" id="KW-0175">Coiled coil</keyword>
<organism evidence="7 8">
    <name type="scientific">Clostridium tagluense</name>
    <dbReference type="NCBI Taxonomy" id="360422"/>
    <lineage>
        <taxon>Bacteria</taxon>
        <taxon>Bacillati</taxon>
        <taxon>Bacillota</taxon>
        <taxon>Clostridia</taxon>
        <taxon>Eubacteriales</taxon>
        <taxon>Clostridiaceae</taxon>
        <taxon>Clostridium</taxon>
    </lineage>
</organism>
<comment type="caution">
    <text evidence="7">The sequence shown here is derived from an EMBL/GenBank/DDBJ whole genome shotgun (WGS) entry which is preliminary data.</text>
</comment>
<dbReference type="Pfam" id="PF13411">
    <property type="entry name" value="MerR_1"/>
    <property type="match status" value="1"/>
</dbReference>
<dbReference type="PROSITE" id="PS50937">
    <property type="entry name" value="HTH_MERR_2"/>
    <property type="match status" value="1"/>
</dbReference>
<dbReference type="SMART" id="SM00422">
    <property type="entry name" value="HTH_MERR"/>
    <property type="match status" value="1"/>
</dbReference>
<dbReference type="EMBL" id="BHYK01000013">
    <property type="protein sequence ID" value="GCD10914.1"/>
    <property type="molecule type" value="Genomic_DNA"/>
</dbReference>
<keyword evidence="8" id="KW-1185">Reference proteome</keyword>
<dbReference type="Gene3D" id="3.20.80.10">
    <property type="entry name" value="Regulatory factor, effector binding domain"/>
    <property type="match status" value="1"/>
</dbReference>
<dbReference type="AlphaFoldDB" id="A0A401UN01"/>
<keyword evidence="2" id="KW-0805">Transcription regulation</keyword>
<evidence type="ECO:0000256" key="5">
    <source>
        <dbReference type="SAM" id="Coils"/>
    </source>
</evidence>
<dbReference type="InterPro" id="IPR011256">
    <property type="entry name" value="Reg_factor_effector_dom_sf"/>
</dbReference>
<evidence type="ECO:0000256" key="3">
    <source>
        <dbReference type="ARBA" id="ARBA00023125"/>
    </source>
</evidence>
<dbReference type="CDD" id="cd01107">
    <property type="entry name" value="HTH_BmrR"/>
    <property type="match status" value="1"/>
</dbReference>
<proteinExistence type="predicted"/>
<dbReference type="OrthoDB" id="9773308at2"/>
<dbReference type="InterPro" id="IPR009061">
    <property type="entry name" value="DNA-bd_dom_put_sf"/>
</dbReference>
<sequence length="273" mass="32189">MGTNFSIGEMSKLQNLSIQTLRYYDKVGLLKPSYINEKSRYRYYSAKHLVILDLIKQCKAMGLSLEEIKELIENYTSFDSILNIISKQKEMIDTKIKELTIVKNNINFLEQRIKNSLEEGIDHVFIKYNQERKFIKYNNTKRYTEEFEINLSEILVSMEQKYSSSNKELAFAVSYEDIKKYDELIYNNMLISVSESITNDDNNLITLPKGEYITLNFDDDYKDTSKYYKTLIEYMDKNNVEVSGDFYEVYIMTRVGNDGKERSLGQIQILKKK</sequence>
<keyword evidence="3" id="KW-0238">DNA-binding</keyword>
<feature type="coiled-coil region" evidence="5">
    <location>
        <begin position="92"/>
        <end position="119"/>
    </location>
</feature>
<evidence type="ECO:0000256" key="2">
    <source>
        <dbReference type="ARBA" id="ARBA00023015"/>
    </source>
</evidence>
<dbReference type="Gene3D" id="1.10.1660.10">
    <property type="match status" value="1"/>
</dbReference>
<dbReference type="GO" id="GO:0003700">
    <property type="term" value="F:DNA-binding transcription factor activity"/>
    <property type="evidence" value="ECO:0007669"/>
    <property type="project" value="InterPro"/>
</dbReference>
<dbReference type="GO" id="GO:0003677">
    <property type="term" value="F:DNA binding"/>
    <property type="evidence" value="ECO:0007669"/>
    <property type="project" value="UniProtKB-KW"/>
</dbReference>
<evidence type="ECO:0000313" key="7">
    <source>
        <dbReference type="EMBL" id="GCD10914.1"/>
    </source>
</evidence>
<evidence type="ECO:0000259" key="6">
    <source>
        <dbReference type="PROSITE" id="PS50937"/>
    </source>
</evidence>
<dbReference type="Pfam" id="PF06445">
    <property type="entry name" value="GyrI-like"/>
    <property type="match status" value="1"/>
</dbReference>
<dbReference type="InterPro" id="IPR000551">
    <property type="entry name" value="MerR-type_HTH_dom"/>
</dbReference>
<keyword evidence="4" id="KW-0804">Transcription</keyword>
<dbReference type="PANTHER" id="PTHR30204">
    <property type="entry name" value="REDOX-CYCLING DRUG-SENSING TRANSCRIPTIONAL ACTIVATOR SOXR"/>
    <property type="match status" value="1"/>
</dbReference>
<feature type="domain" description="HTH merR-type" evidence="6">
    <location>
        <begin position="4"/>
        <end position="74"/>
    </location>
</feature>
<protein>
    <submittedName>
        <fullName evidence="7">MerR family transcriptional regulator</fullName>
    </submittedName>
</protein>
<dbReference type="InterPro" id="IPR029442">
    <property type="entry name" value="GyrI-like"/>
</dbReference>
<dbReference type="InterPro" id="IPR047057">
    <property type="entry name" value="MerR_fam"/>
</dbReference>
<accession>A0A401UN01</accession>
<evidence type="ECO:0000256" key="4">
    <source>
        <dbReference type="ARBA" id="ARBA00023163"/>
    </source>
</evidence>
<name>A0A401UN01_9CLOT</name>